<evidence type="ECO:0000256" key="12">
    <source>
        <dbReference type="ARBA" id="ARBA00044252"/>
    </source>
</evidence>
<comment type="caution">
    <text evidence="20">The sequence shown here is derived from an EMBL/GenBank/DDBJ whole genome shotgun (WGS) entry which is preliminary data.</text>
</comment>
<evidence type="ECO:0000256" key="10">
    <source>
        <dbReference type="ARBA" id="ARBA00036421"/>
    </source>
</evidence>
<evidence type="ECO:0000256" key="16">
    <source>
        <dbReference type="ARBA" id="ARBA00076004"/>
    </source>
</evidence>
<dbReference type="PRINTS" id="PR00934">
    <property type="entry name" value="XHISDIPTASE"/>
</dbReference>
<evidence type="ECO:0000256" key="4">
    <source>
        <dbReference type="ARBA" id="ARBA00022723"/>
    </source>
</evidence>
<dbReference type="EC" id="3.4.13.18" evidence="11"/>
<dbReference type="SUPFAM" id="SSF53187">
    <property type="entry name" value="Zn-dependent exopeptidases"/>
    <property type="match status" value="1"/>
</dbReference>
<dbReference type="Proteomes" id="UP000265916">
    <property type="component" value="Unassembled WGS sequence"/>
</dbReference>
<dbReference type="GO" id="GO:0005829">
    <property type="term" value="C:cytosol"/>
    <property type="evidence" value="ECO:0007669"/>
    <property type="project" value="TreeGrafter"/>
</dbReference>
<dbReference type="PIRSF" id="PIRSF016599">
    <property type="entry name" value="Xaa-His_dipept"/>
    <property type="match status" value="1"/>
</dbReference>
<evidence type="ECO:0000256" key="11">
    <source>
        <dbReference type="ARBA" id="ARBA00038976"/>
    </source>
</evidence>
<feature type="domain" description="Peptidase M20 dimerisation" evidence="19">
    <location>
        <begin position="226"/>
        <end position="303"/>
    </location>
</feature>
<keyword evidence="6" id="KW-0862">Zinc</keyword>
<dbReference type="Gene3D" id="3.40.630.10">
    <property type="entry name" value="Zn peptidases"/>
    <property type="match status" value="2"/>
</dbReference>
<dbReference type="GO" id="GO:0046872">
    <property type="term" value="F:metal ion binding"/>
    <property type="evidence" value="ECO:0007669"/>
    <property type="project" value="UniProtKB-KW"/>
</dbReference>
<evidence type="ECO:0000259" key="19">
    <source>
        <dbReference type="Pfam" id="PF07687"/>
    </source>
</evidence>
<evidence type="ECO:0000256" key="2">
    <source>
        <dbReference type="ARBA" id="ARBA00001947"/>
    </source>
</evidence>
<dbReference type="NCBIfam" id="TIGR01893">
    <property type="entry name" value="aa-his-dipept"/>
    <property type="match status" value="1"/>
</dbReference>
<dbReference type="SUPFAM" id="SSF55031">
    <property type="entry name" value="Bacterial exopeptidase dimerisation domain"/>
    <property type="match status" value="1"/>
</dbReference>
<organism evidence="20 21">
    <name type="scientific">Psittacicella hinzii</name>
    <dbReference type="NCBI Taxonomy" id="2028575"/>
    <lineage>
        <taxon>Bacteria</taxon>
        <taxon>Pseudomonadati</taxon>
        <taxon>Pseudomonadota</taxon>
        <taxon>Gammaproteobacteria</taxon>
        <taxon>Pasteurellales</taxon>
        <taxon>Psittacicellaceae</taxon>
        <taxon>Psittacicella</taxon>
    </lineage>
</organism>
<name>A0A3A1YFH2_9GAMM</name>
<evidence type="ECO:0000256" key="18">
    <source>
        <dbReference type="ARBA" id="ARBA00078074"/>
    </source>
</evidence>
<dbReference type="GO" id="GO:0006508">
    <property type="term" value="P:proteolysis"/>
    <property type="evidence" value="ECO:0007669"/>
    <property type="project" value="UniProtKB-KW"/>
</dbReference>
<sequence>MTTSTFNLQLSQQQIFAQSALKDLNPSLVWKWFSVICSIPHPSYADQALADYIYEWGLSQAHLEVAKDEIGNVLLRKQASANCHHYPTICIQAHCDMVPQAAAHKEHNFHTDPIVPRIIQDNVYATDTTLGADNGIGLACALALLEDNSFEHGAIEVLCTRNEEVTMEGVIHLRDNWLQVSYLINTDTMQWGQMNVGCADGYDIDFTRKFPITKIEENDAIFLITVQGLRGGHSGLDIDKKHENALRILQEVLSKLGESTPFKLISLSGGQARNAIIRQAQAYLSVDNPDEIKEVLEQIIKQIKITYSHETNLNFSLCQVSTSGYTNALDYSNSLQALNFIACLPNGVLEYSSKYKAVKTSLSVGKFSLEDGEFKYQILLRSSEEDILSKTYEELKELSSQHDFTCQLMANYACWSPQENQLSQLAIKLYEQQEQQKLKLSVVHCGFECGYILQHYPQMQLISLGPEISFAHSPQEHVVIDTVTKFYTLLQRIISQLHTLTPN</sequence>
<evidence type="ECO:0000256" key="6">
    <source>
        <dbReference type="ARBA" id="ARBA00022833"/>
    </source>
</evidence>
<keyword evidence="7" id="KW-0224">Dipeptidase</keyword>
<comment type="cofactor">
    <cofactor evidence="1">
        <name>Co(2+)</name>
        <dbReference type="ChEBI" id="CHEBI:48828"/>
    </cofactor>
</comment>
<dbReference type="OrthoDB" id="9773892at2"/>
<dbReference type="GO" id="GO:0070573">
    <property type="term" value="F:metallodipeptidase activity"/>
    <property type="evidence" value="ECO:0007669"/>
    <property type="project" value="TreeGrafter"/>
</dbReference>
<dbReference type="InterPro" id="IPR036264">
    <property type="entry name" value="Bact_exopeptidase_dim_dom"/>
</dbReference>
<keyword evidence="9" id="KW-0170">Cobalt</keyword>
<evidence type="ECO:0000256" key="1">
    <source>
        <dbReference type="ARBA" id="ARBA00001941"/>
    </source>
</evidence>
<dbReference type="InterPro" id="IPR011650">
    <property type="entry name" value="Peptidase_M20_dimer"/>
</dbReference>
<evidence type="ECO:0000256" key="7">
    <source>
        <dbReference type="ARBA" id="ARBA00022997"/>
    </source>
</evidence>
<evidence type="ECO:0000256" key="9">
    <source>
        <dbReference type="ARBA" id="ARBA00023285"/>
    </source>
</evidence>
<accession>A0A3A1YFH2</accession>
<evidence type="ECO:0000256" key="15">
    <source>
        <dbReference type="ARBA" id="ARBA00075285"/>
    </source>
</evidence>
<dbReference type="PANTHER" id="PTHR43501">
    <property type="entry name" value="CYTOSOL NON-SPECIFIC DIPEPTIDASE"/>
    <property type="match status" value="1"/>
</dbReference>
<evidence type="ECO:0000313" key="21">
    <source>
        <dbReference type="Proteomes" id="UP000265916"/>
    </source>
</evidence>
<evidence type="ECO:0000256" key="17">
    <source>
        <dbReference type="ARBA" id="ARBA00077688"/>
    </source>
</evidence>
<dbReference type="PANTHER" id="PTHR43501:SF1">
    <property type="entry name" value="CYTOSOL NON-SPECIFIC DIPEPTIDASE"/>
    <property type="match status" value="1"/>
</dbReference>
<comment type="cofactor">
    <cofactor evidence="2">
        <name>Zn(2+)</name>
        <dbReference type="ChEBI" id="CHEBI:29105"/>
    </cofactor>
</comment>
<keyword evidence="8" id="KW-0482">Metalloprotease</keyword>
<dbReference type="Pfam" id="PF01546">
    <property type="entry name" value="Peptidase_M20"/>
    <property type="match status" value="1"/>
</dbReference>
<dbReference type="EMBL" id="NRJG01000118">
    <property type="protein sequence ID" value="RIY36039.1"/>
    <property type="molecule type" value="Genomic_DNA"/>
</dbReference>
<dbReference type="Pfam" id="PF07687">
    <property type="entry name" value="M20_dimer"/>
    <property type="match status" value="1"/>
</dbReference>
<dbReference type="FunFam" id="3.40.630.10:FF:000018">
    <property type="entry name" value="Aminoacyl-histidine dipeptidase PepD"/>
    <property type="match status" value="1"/>
</dbReference>
<reference evidence="20 21" key="1">
    <citation type="submission" date="2017-08" db="EMBL/GenBank/DDBJ databases">
        <title>Reclassification of Bisgaard taxon 37 and 44.</title>
        <authorList>
            <person name="Christensen H."/>
        </authorList>
    </citation>
    <scope>NUCLEOTIDE SEQUENCE [LARGE SCALE GENOMIC DNA]</scope>
    <source>
        <strain evidence="20 21">111</strain>
    </source>
</reference>
<evidence type="ECO:0000256" key="5">
    <source>
        <dbReference type="ARBA" id="ARBA00022801"/>
    </source>
</evidence>
<keyword evidence="5" id="KW-0378">Hydrolase</keyword>
<keyword evidence="21" id="KW-1185">Reference proteome</keyword>
<evidence type="ECO:0000256" key="3">
    <source>
        <dbReference type="ARBA" id="ARBA00022670"/>
    </source>
</evidence>
<dbReference type="AlphaFoldDB" id="A0A3A1YFH2"/>
<comment type="similarity">
    <text evidence="13">Belongs to the peptidase M20C family.</text>
</comment>
<dbReference type="FunFam" id="3.40.630.10:FF:000015">
    <property type="entry name" value="Aminoacyl-histidine dipeptidase PepD"/>
    <property type="match status" value="1"/>
</dbReference>
<keyword evidence="3" id="KW-0645">Protease</keyword>
<comment type="catalytic activity">
    <reaction evidence="10">
        <text>Hydrolysis of dipeptides, preferentially hydrophobic dipeptides including prolyl amino acids.</text>
        <dbReference type="EC" id="3.4.13.18"/>
    </reaction>
</comment>
<evidence type="ECO:0000313" key="20">
    <source>
        <dbReference type="EMBL" id="RIY36039.1"/>
    </source>
</evidence>
<protein>
    <recommendedName>
        <fullName evidence="14">Cytosol non-specific dipeptidase</fullName>
        <ecNumber evidence="11">3.4.13.18</ecNumber>
    </recommendedName>
    <alternativeName>
        <fullName evidence="17">Aminoacyl-histidine dipeptidase</fullName>
    </alternativeName>
    <alternativeName>
        <fullName evidence="16">Beta-alanyl-histidine dipeptidase</fullName>
    </alternativeName>
    <alternativeName>
        <fullName evidence="15">Carnosinase</fullName>
    </alternativeName>
    <alternativeName>
        <fullName evidence="12">Peptidase D</fullName>
    </alternativeName>
    <alternativeName>
        <fullName evidence="18">Xaa-His dipeptidase</fullName>
    </alternativeName>
</protein>
<evidence type="ECO:0000256" key="13">
    <source>
        <dbReference type="ARBA" id="ARBA00061423"/>
    </source>
</evidence>
<proteinExistence type="inferred from homology"/>
<dbReference type="InterPro" id="IPR001160">
    <property type="entry name" value="Peptidase_M20C"/>
</dbReference>
<evidence type="ECO:0000256" key="14">
    <source>
        <dbReference type="ARBA" id="ARBA00071271"/>
    </source>
</evidence>
<dbReference type="RefSeq" id="WP_119532066.1">
    <property type="nucleotide sequence ID" value="NZ_JBHSSP010000005.1"/>
</dbReference>
<keyword evidence="4" id="KW-0479">Metal-binding</keyword>
<dbReference type="InterPro" id="IPR002933">
    <property type="entry name" value="Peptidase_M20"/>
</dbReference>
<evidence type="ECO:0000256" key="8">
    <source>
        <dbReference type="ARBA" id="ARBA00023049"/>
    </source>
</evidence>
<gene>
    <name evidence="20" type="ORF">CKF58_06260</name>
</gene>